<evidence type="ECO:0000313" key="3">
    <source>
        <dbReference type="Proteomes" id="UP000231086"/>
    </source>
</evidence>
<name>A0A2M8KIU1_9BACT</name>
<organism evidence="2 3">
    <name type="scientific">Candidatus Portnoybacteria bacterium CG10_big_fil_rev_8_21_14_0_10_44_7</name>
    <dbReference type="NCBI Taxonomy" id="1974816"/>
    <lineage>
        <taxon>Bacteria</taxon>
        <taxon>Candidatus Portnoyibacteriota</taxon>
    </lineage>
</organism>
<accession>A0A2M8KIU1</accession>
<dbReference type="AlphaFoldDB" id="A0A2M8KIU1"/>
<reference evidence="3" key="1">
    <citation type="submission" date="2017-09" db="EMBL/GenBank/DDBJ databases">
        <title>Depth-based differentiation of microbial function through sediment-hosted aquifers and enrichment of novel symbionts in the deep terrestrial subsurface.</title>
        <authorList>
            <person name="Probst A.J."/>
            <person name="Ladd B."/>
            <person name="Jarett J.K."/>
            <person name="Geller-Mcgrath D.E."/>
            <person name="Sieber C.M.K."/>
            <person name="Emerson J.B."/>
            <person name="Anantharaman K."/>
            <person name="Thomas B.C."/>
            <person name="Malmstrom R."/>
            <person name="Stieglmeier M."/>
            <person name="Klingl A."/>
            <person name="Woyke T."/>
            <person name="Ryan C.M."/>
            <person name="Banfield J.F."/>
        </authorList>
    </citation>
    <scope>NUCLEOTIDE SEQUENCE [LARGE SCALE GENOMIC DNA]</scope>
</reference>
<sequence>MFTWLAQIIKKNNNTVILVEDGRPAYVVLPFAQYQQMVSEQTGVAVNQPLPDKNKDQGDLTEVSLLEKINKDIEIWKAAQKDKETLVDEQPTDPNEITIEKIPY</sequence>
<proteinExistence type="predicted"/>
<comment type="caution">
    <text evidence="2">The sequence shown here is derived from an EMBL/GenBank/DDBJ whole genome shotgun (WGS) entry which is preliminary data.</text>
</comment>
<evidence type="ECO:0000256" key="1">
    <source>
        <dbReference type="SAM" id="MobiDB-lite"/>
    </source>
</evidence>
<protein>
    <submittedName>
        <fullName evidence="2">Uncharacterized protein</fullName>
    </submittedName>
</protein>
<dbReference type="Proteomes" id="UP000231086">
    <property type="component" value="Unassembled WGS sequence"/>
</dbReference>
<dbReference type="EMBL" id="PFEA01000028">
    <property type="protein sequence ID" value="PJE59831.1"/>
    <property type="molecule type" value="Genomic_DNA"/>
</dbReference>
<evidence type="ECO:0000313" key="2">
    <source>
        <dbReference type="EMBL" id="PJE59831.1"/>
    </source>
</evidence>
<gene>
    <name evidence="2" type="ORF">COU85_01545</name>
</gene>
<feature type="region of interest" description="Disordered" evidence="1">
    <location>
        <begin position="85"/>
        <end position="104"/>
    </location>
</feature>